<dbReference type="SUPFAM" id="SSF52218">
    <property type="entry name" value="Flavoproteins"/>
    <property type="match status" value="1"/>
</dbReference>
<keyword evidence="3" id="KW-0285">Flavoprotein</keyword>
<dbReference type="Gene3D" id="2.40.30.10">
    <property type="entry name" value="Translation factors"/>
    <property type="match status" value="1"/>
</dbReference>
<dbReference type="InterPro" id="IPR029039">
    <property type="entry name" value="Flavoprotein-like_sf"/>
</dbReference>
<dbReference type="SUPFAM" id="SSF52343">
    <property type="entry name" value="Ferredoxin reductase-like, C-terminal NADP-linked domain"/>
    <property type="match status" value="1"/>
</dbReference>
<organism evidence="10 11">
    <name type="scientific">Discostella pseudostelligera</name>
    <dbReference type="NCBI Taxonomy" id="259834"/>
    <lineage>
        <taxon>Eukaryota</taxon>
        <taxon>Sar</taxon>
        <taxon>Stramenopiles</taxon>
        <taxon>Ochrophyta</taxon>
        <taxon>Bacillariophyta</taxon>
        <taxon>Coscinodiscophyceae</taxon>
        <taxon>Thalassiosirophycidae</taxon>
        <taxon>Stephanodiscales</taxon>
        <taxon>Stephanodiscaceae</taxon>
        <taxon>Discostella</taxon>
    </lineage>
</organism>
<name>A0ABD3M9A6_9STRA</name>
<dbReference type="PANTHER" id="PTHR19384">
    <property type="entry name" value="NITRIC OXIDE SYNTHASE-RELATED"/>
    <property type="match status" value="1"/>
</dbReference>
<evidence type="ECO:0000259" key="8">
    <source>
        <dbReference type="PROSITE" id="PS50902"/>
    </source>
</evidence>
<evidence type="ECO:0000256" key="5">
    <source>
        <dbReference type="ARBA" id="ARBA00022827"/>
    </source>
</evidence>
<dbReference type="Pfam" id="PF00667">
    <property type="entry name" value="FAD_binding_1"/>
    <property type="match status" value="1"/>
</dbReference>
<dbReference type="Pfam" id="PF00175">
    <property type="entry name" value="NAD_binding_1"/>
    <property type="match status" value="1"/>
</dbReference>
<comment type="cofactor">
    <cofactor evidence="2">
        <name>FAD</name>
        <dbReference type="ChEBI" id="CHEBI:57692"/>
    </cofactor>
</comment>
<evidence type="ECO:0000313" key="11">
    <source>
        <dbReference type="Proteomes" id="UP001530293"/>
    </source>
</evidence>
<comment type="cofactor">
    <cofactor evidence="1">
        <name>FMN</name>
        <dbReference type="ChEBI" id="CHEBI:58210"/>
    </cofactor>
</comment>
<keyword evidence="6" id="KW-0521">NADP</keyword>
<dbReference type="PROSITE" id="PS51384">
    <property type="entry name" value="FAD_FR"/>
    <property type="match status" value="1"/>
</dbReference>
<evidence type="ECO:0000259" key="9">
    <source>
        <dbReference type="PROSITE" id="PS51384"/>
    </source>
</evidence>
<dbReference type="PANTHER" id="PTHR19384:SF10">
    <property type="entry name" value="NADPH-DEPENDENT DIFLAVIN OXIDOREDUCTASE 1"/>
    <property type="match status" value="1"/>
</dbReference>
<dbReference type="EMBL" id="JALLBG020000175">
    <property type="protein sequence ID" value="KAL3760670.1"/>
    <property type="molecule type" value="Genomic_DNA"/>
</dbReference>
<dbReference type="InterPro" id="IPR003097">
    <property type="entry name" value="CysJ-like_FAD-binding"/>
</dbReference>
<dbReference type="Gene3D" id="3.40.50.80">
    <property type="entry name" value="Nucleotide-binding domain of ferredoxin-NADP reductase (FNR) module"/>
    <property type="match status" value="1"/>
</dbReference>
<proteinExistence type="predicted"/>
<dbReference type="InterPro" id="IPR023173">
    <property type="entry name" value="NADPH_Cyt_P450_Rdtase_alpha"/>
</dbReference>
<feature type="domain" description="FAD-binding FR-type" evidence="9">
    <location>
        <begin position="291"/>
        <end position="593"/>
    </location>
</feature>
<dbReference type="InterPro" id="IPR001094">
    <property type="entry name" value="Flavdoxin-like"/>
</dbReference>
<accession>A0ABD3M9A6</accession>
<dbReference type="InterPro" id="IPR008254">
    <property type="entry name" value="Flavodoxin/NO_synth"/>
</dbReference>
<feature type="domain" description="Flavodoxin-like" evidence="8">
    <location>
        <begin position="19"/>
        <end position="197"/>
    </location>
</feature>
<gene>
    <name evidence="10" type="ORF">ACHAWU_005391</name>
</gene>
<reference evidence="10 11" key="1">
    <citation type="submission" date="2024-10" db="EMBL/GenBank/DDBJ databases">
        <title>Updated reference genomes for cyclostephanoid diatoms.</title>
        <authorList>
            <person name="Roberts W.R."/>
            <person name="Alverson A.J."/>
        </authorList>
    </citation>
    <scope>NUCLEOTIDE SEQUENCE [LARGE SCALE GENOMIC DNA]</scope>
    <source>
        <strain evidence="10 11">AJA232-27</strain>
    </source>
</reference>
<evidence type="ECO:0000256" key="1">
    <source>
        <dbReference type="ARBA" id="ARBA00001917"/>
    </source>
</evidence>
<evidence type="ECO:0000313" key="10">
    <source>
        <dbReference type="EMBL" id="KAL3760670.1"/>
    </source>
</evidence>
<evidence type="ECO:0000256" key="7">
    <source>
        <dbReference type="ARBA" id="ARBA00023002"/>
    </source>
</evidence>
<keyword evidence="5" id="KW-0274">FAD</keyword>
<dbReference type="InterPro" id="IPR001433">
    <property type="entry name" value="OxRdtase_FAD/NAD-bd"/>
</dbReference>
<dbReference type="GO" id="GO:0016491">
    <property type="term" value="F:oxidoreductase activity"/>
    <property type="evidence" value="ECO:0007669"/>
    <property type="project" value="UniProtKB-KW"/>
</dbReference>
<evidence type="ECO:0008006" key="12">
    <source>
        <dbReference type="Google" id="ProtNLM"/>
    </source>
</evidence>
<evidence type="ECO:0000256" key="2">
    <source>
        <dbReference type="ARBA" id="ARBA00001974"/>
    </source>
</evidence>
<keyword evidence="7" id="KW-0560">Oxidoreductase</keyword>
<comment type="caution">
    <text evidence="10">The sequence shown here is derived from an EMBL/GenBank/DDBJ whole genome shotgun (WGS) entry which is preliminary data.</text>
</comment>
<protein>
    <recommendedName>
        <fullName evidence="12">NADPH-dependent diflavin oxidoreductase 1</fullName>
    </recommendedName>
</protein>
<dbReference type="AlphaFoldDB" id="A0ABD3M9A6"/>
<dbReference type="Gene3D" id="1.20.990.10">
    <property type="entry name" value="NADPH-cytochrome p450 Reductase, Chain A, domain 3"/>
    <property type="match status" value="1"/>
</dbReference>
<dbReference type="Proteomes" id="UP001530293">
    <property type="component" value="Unassembled WGS sequence"/>
</dbReference>
<evidence type="ECO:0000256" key="6">
    <source>
        <dbReference type="ARBA" id="ARBA00022857"/>
    </source>
</evidence>
<dbReference type="Gene3D" id="3.40.50.360">
    <property type="match status" value="1"/>
</dbReference>
<sequence length="780" mass="87627">MNNQAQDMETPPSLPPSAISILWATQTGRAKACARRTVRLLQSTILRHQQHHHDNNIHNNLQGLCAFDDVDFLSLGQSSLTQQQQQEQQQQQQQETILILFVSTTGDAEVPASLQNTWSRLLSKSLSVTHFKNVKFALFALGDRAYGPDAFCAAGRKLAARLAQLGAKPICHIGYGDDGSLNGGVFADLDVWLEKELFPVMRQRFEVAPEDVISALHDDNSREDEHSPFEVTVLQPSNGSNLDLRNGVGEWQKVQYRQHYCNYFTHRHPPSSYQYNDQMERMHEPNEHSNNSPLLGWVIVNRRITSKGWMQDTRHIRIHVMESMCSDQSSLSSSSPSSNTHTHTLPYQAGDVASILPSNPPSLVERFLTVLPTRIRTMADDILRIQYNPHRQSRTAANPSWPEVCTLRGLLTHCADIQSLPEREDLFALSAYCNLHHPEGLEQRDKLISLSETSGASLYGDYIIREKRNWVDLFYDFDSIRWKRDDNIYEEPDRALLTISHLLALLPSISPRHFSIASSPSFLNHQSSLSKHAIGFELELCVAVVEGTTPLGRSYSGCCSRYLASIVPDVADMDNGSDFVCLWIHPGSFSALPLTLAADTRQEDSGRNNYFETPVMCIGAGTGIAPLRSLLFEREHQILSNAKDSDLLTKNGNYSTTGDTDNILIFGCRTRTDDYYYGDEWESLTNSKRLRLIQAFSREQEHKLYVQRALKEADGGELIANHILDRRGAVYIAGGSKMARAVKDEIVAALGTRFDGGEKDAKKLLTKLKRVGLFSIEAWS</sequence>
<dbReference type="Pfam" id="PF00258">
    <property type="entry name" value="Flavodoxin_1"/>
    <property type="match status" value="1"/>
</dbReference>
<keyword evidence="4" id="KW-0288">FMN</keyword>
<dbReference type="InterPro" id="IPR017938">
    <property type="entry name" value="Riboflavin_synthase-like_b-brl"/>
</dbReference>
<dbReference type="InterPro" id="IPR039261">
    <property type="entry name" value="FNR_nucleotide-bd"/>
</dbReference>
<evidence type="ECO:0000256" key="3">
    <source>
        <dbReference type="ARBA" id="ARBA00022630"/>
    </source>
</evidence>
<keyword evidence="11" id="KW-1185">Reference proteome</keyword>
<dbReference type="SUPFAM" id="SSF63380">
    <property type="entry name" value="Riboflavin synthase domain-like"/>
    <property type="match status" value="1"/>
</dbReference>
<evidence type="ECO:0000256" key="4">
    <source>
        <dbReference type="ARBA" id="ARBA00022643"/>
    </source>
</evidence>
<dbReference type="PROSITE" id="PS50902">
    <property type="entry name" value="FLAVODOXIN_LIKE"/>
    <property type="match status" value="1"/>
</dbReference>
<dbReference type="PRINTS" id="PR00369">
    <property type="entry name" value="FLAVODOXIN"/>
</dbReference>
<dbReference type="InterPro" id="IPR017927">
    <property type="entry name" value="FAD-bd_FR_type"/>
</dbReference>